<comment type="caution">
    <text evidence="3">The sequence shown here is derived from an EMBL/GenBank/DDBJ whole genome shotgun (WGS) entry which is preliminary data.</text>
</comment>
<gene>
    <name evidence="3" type="ORF">FYJ33_11075</name>
</gene>
<dbReference type="PANTHER" id="PTHR46558">
    <property type="entry name" value="TRACRIPTIONAL REGULATORY PROTEIN-RELATED-RELATED"/>
    <property type="match status" value="1"/>
</dbReference>
<evidence type="ECO:0000256" key="1">
    <source>
        <dbReference type="ARBA" id="ARBA00023125"/>
    </source>
</evidence>
<keyword evidence="1" id="KW-0238">DNA-binding</keyword>
<reference evidence="3 4" key="1">
    <citation type="submission" date="2019-08" db="EMBL/GenBank/DDBJ databases">
        <title>In-depth cultivation of the pig gut microbiome towards novel bacterial diversity and tailored functional studies.</title>
        <authorList>
            <person name="Wylensek D."/>
            <person name="Hitch T.C.A."/>
            <person name="Clavel T."/>
        </authorList>
    </citation>
    <scope>NUCLEOTIDE SEQUENCE [LARGE SCALE GENOMIC DNA]</scope>
    <source>
        <strain evidence="3 4">WCA-383-APC-5B</strain>
    </source>
</reference>
<sequence>MSFSENLKAIRKERNISQEDLAEIMGVSRQAVSKWEQGSGYPEMEKLLVLSRKLNVSLDYLMLGESSTNEINNEVTNNIVVPNGKITIKSADGKSIFNCYKVSASHVMFKAKEDEPKYCLNGVNSGAFWGENSIILGWYKDEESAKKEMNEIAEAMNKGVSVYELKYAVKVKTKRLRIKIDNE</sequence>
<proteinExistence type="predicted"/>
<dbReference type="InterPro" id="IPR010982">
    <property type="entry name" value="Lambda_DNA-bd_dom_sf"/>
</dbReference>
<dbReference type="PROSITE" id="PS50943">
    <property type="entry name" value="HTH_CROC1"/>
    <property type="match status" value="1"/>
</dbReference>
<dbReference type="RefSeq" id="WP_154531829.1">
    <property type="nucleotide sequence ID" value="NZ_VULX01000018.1"/>
</dbReference>
<dbReference type="AlphaFoldDB" id="A0A7X2MZJ6"/>
<evidence type="ECO:0000313" key="4">
    <source>
        <dbReference type="Proteomes" id="UP000460287"/>
    </source>
</evidence>
<accession>A0A7X2MZJ6</accession>
<dbReference type="InterPro" id="IPR001387">
    <property type="entry name" value="Cro/C1-type_HTH"/>
</dbReference>
<dbReference type="CDD" id="cd00093">
    <property type="entry name" value="HTH_XRE"/>
    <property type="match status" value="1"/>
</dbReference>
<organism evidence="3 4">
    <name type="scientific">Inconstantimicrobium porci</name>
    <dbReference type="NCBI Taxonomy" id="2652291"/>
    <lineage>
        <taxon>Bacteria</taxon>
        <taxon>Bacillati</taxon>
        <taxon>Bacillota</taxon>
        <taxon>Clostridia</taxon>
        <taxon>Eubacteriales</taxon>
        <taxon>Clostridiaceae</taxon>
        <taxon>Inconstantimicrobium</taxon>
    </lineage>
</organism>
<dbReference type="GO" id="GO:0003677">
    <property type="term" value="F:DNA binding"/>
    <property type="evidence" value="ECO:0007669"/>
    <property type="project" value="UniProtKB-KW"/>
</dbReference>
<dbReference type="PANTHER" id="PTHR46558:SF13">
    <property type="entry name" value="HTH-TYPE TRANSCRIPTIONAL REGULATOR IMMR"/>
    <property type="match status" value="1"/>
</dbReference>
<dbReference type="EMBL" id="VULX01000018">
    <property type="protein sequence ID" value="MSR91928.1"/>
    <property type="molecule type" value="Genomic_DNA"/>
</dbReference>
<dbReference type="SMART" id="SM00530">
    <property type="entry name" value="HTH_XRE"/>
    <property type="match status" value="1"/>
</dbReference>
<feature type="domain" description="HTH cro/C1-type" evidence="2">
    <location>
        <begin position="7"/>
        <end position="61"/>
    </location>
</feature>
<keyword evidence="4" id="KW-1185">Reference proteome</keyword>
<evidence type="ECO:0000313" key="3">
    <source>
        <dbReference type="EMBL" id="MSR91928.1"/>
    </source>
</evidence>
<evidence type="ECO:0000259" key="2">
    <source>
        <dbReference type="PROSITE" id="PS50943"/>
    </source>
</evidence>
<name>A0A7X2MZJ6_9CLOT</name>
<dbReference type="Pfam" id="PF01381">
    <property type="entry name" value="HTH_3"/>
    <property type="match status" value="1"/>
</dbReference>
<dbReference type="Gene3D" id="1.10.260.40">
    <property type="entry name" value="lambda repressor-like DNA-binding domains"/>
    <property type="match status" value="1"/>
</dbReference>
<protein>
    <submittedName>
        <fullName evidence="3">Helix-turn-helix transcriptional regulator</fullName>
    </submittedName>
</protein>
<dbReference type="Proteomes" id="UP000460287">
    <property type="component" value="Unassembled WGS sequence"/>
</dbReference>
<dbReference type="SUPFAM" id="SSF47413">
    <property type="entry name" value="lambda repressor-like DNA-binding domains"/>
    <property type="match status" value="1"/>
</dbReference>